<reference evidence="2 3" key="1">
    <citation type="submission" date="2018-06" db="EMBL/GenBank/DDBJ databases">
        <authorList>
            <consortium name="Pathogen Informatics"/>
            <person name="Doyle S."/>
        </authorList>
    </citation>
    <scope>NUCLEOTIDE SEQUENCE [LARGE SCALE GENOMIC DNA]</scope>
    <source>
        <strain evidence="2 3">NCTC10418</strain>
    </source>
</reference>
<keyword evidence="1" id="KW-0472">Membrane</keyword>
<gene>
    <name evidence="2" type="ORF">NCTC10418_03028</name>
</gene>
<name>A0A234KLN5_ECOLX</name>
<evidence type="ECO:0000313" key="2">
    <source>
        <dbReference type="EMBL" id="STE85423.1"/>
    </source>
</evidence>
<dbReference type="EMBL" id="UFZQ01000001">
    <property type="protein sequence ID" value="STE85423.1"/>
    <property type="molecule type" value="Genomic_DNA"/>
</dbReference>
<feature type="transmembrane region" description="Helical" evidence="1">
    <location>
        <begin position="37"/>
        <end position="56"/>
    </location>
</feature>
<dbReference type="AlphaFoldDB" id="A0A234KLN5"/>
<protein>
    <submittedName>
        <fullName evidence="2">Putative transmembrane protein</fullName>
    </submittedName>
</protein>
<accession>A0A234KLN5</accession>
<evidence type="ECO:0000256" key="1">
    <source>
        <dbReference type="SAM" id="Phobius"/>
    </source>
</evidence>
<keyword evidence="1 2" id="KW-0812">Transmembrane</keyword>
<feature type="transmembrane region" description="Helical" evidence="1">
    <location>
        <begin position="62"/>
        <end position="81"/>
    </location>
</feature>
<sequence>MENNTIKCPFCFKESQRGVHVCKGCLATVLYGAYPKWYAAVVLLLAFGLSIIIGMSTGMAGATISLPVIAIVGFVAGKVIFSDNVVFRRRM</sequence>
<organism evidence="2 3">
    <name type="scientific">Escherichia coli</name>
    <dbReference type="NCBI Taxonomy" id="562"/>
    <lineage>
        <taxon>Bacteria</taxon>
        <taxon>Pseudomonadati</taxon>
        <taxon>Pseudomonadota</taxon>
        <taxon>Gammaproteobacteria</taxon>
        <taxon>Enterobacterales</taxon>
        <taxon>Enterobacteriaceae</taxon>
        <taxon>Escherichia</taxon>
    </lineage>
</organism>
<dbReference type="RefSeq" id="WP_032217252.1">
    <property type="nucleotide sequence ID" value="NZ_BFKW01000098.1"/>
</dbReference>
<proteinExistence type="predicted"/>
<evidence type="ECO:0000313" key="3">
    <source>
        <dbReference type="Proteomes" id="UP000255460"/>
    </source>
</evidence>
<keyword evidence="1" id="KW-1133">Transmembrane helix</keyword>
<dbReference type="Proteomes" id="UP000255460">
    <property type="component" value="Unassembled WGS sequence"/>
</dbReference>